<dbReference type="InterPro" id="IPR050490">
    <property type="entry name" value="Bact_solute-bd_prot1"/>
</dbReference>
<keyword evidence="1" id="KW-0732">Signal</keyword>
<dbReference type="Gene3D" id="3.40.190.10">
    <property type="entry name" value="Periplasmic binding protein-like II"/>
    <property type="match status" value="2"/>
</dbReference>
<dbReference type="EMBL" id="DVMQ01000020">
    <property type="protein sequence ID" value="HIU24794.1"/>
    <property type="molecule type" value="Genomic_DNA"/>
</dbReference>
<proteinExistence type="predicted"/>
<sequence>MLNKPITRRSLLGLTAAGAATLMFSGCASERSDGKTEVEIVSYKQEAKAIFDQIMADFNASHDDIVLTINSPADAVTIMKTRFVRENYPDVIGIGGDADYASFVDSNILANVSDYPGMADVKEAYINILKSVTYVPMDGIYGVPYVANAAGVLYNVDMFNEKGWQIPVTWDELISLCEQIKAEGEVAPFYLGYLDTWTILSPWNSITVNMVPPDLARQVNAGKATFAEYYGAPARRMRQLLQYSQTCLPGEPGPFAASYNDACTSFANGKSAMYPCGSFAVPQILTGNPDINVGMFAMPSADNPDDRIVVSGVDLQWCVAETCKHKDAVYEVLSYLSEPDNMQTYISDQRAIPCIEGDFELDPLFDGIKDFLDEGRVLDYLDHSYQSAMAVDAQLQTMLQDNEGSEDEIIDRFLSKFDSDWTRYNRQVIRKVQEYESQQ</sequence>
<dbReference type="SUPFAM" id="SSF53850">
    <property type="entry name" value="Periplasmic binding protein-like II"/>
    <property type="match status" value="1"/>
</dbReference>
<dbReference type="AlphaFoldDB" id="A0A9D1HYN9"/>
<protein>
    <submittedName>
        <fullName evidence="2">Extracellular solute-binding protein</fullName>
    </submittedName>
</protein>
<dbReference type="InterPro" id="IPR006059">
    <property type="entry name" value="SBP"/>
</dbReference>
<name>A0A9D1HYN9_9ACTN</name>
<dbReference type="PANTHER" id="PTHR43649:SF12">
    <property type="entry name" value="DIACETYLCHITOBIOSE BINDING PROTEIN DASA"/>
    <property type="match status" value="1"/>
</dbReference>
<gene>
    <name evidence="2" type="ORF">IAD17_07720</name>
</gene>
<evidence type="ECO:0000313" key="2">
    <source>
        <dbReference type="EMBL" id="HIU24794.1"/>
    </source>
</evidence>
<dbReference type="PANTHER" id="PTHR43649">
    <property type="entry name" value="ARABINOSE-BINDING PROTEIN-RELATED"/>
    <property type="match status" value="1"/>
</dbReference>
<dbReference type="PROSITE" id="PS51257">
    <property type="entry name" value="PROKAR_LIPOPROTEIN"/>
    <property type="match status" value="1"/>
</dbReference>
<reference evidence="2" key="2">
    <citation type="journal article" date="2021" name="PeerJ">
        <title>Extensive microbial diversity within the chicken gut microbiome revealed by metagenomics and culture.</title>
        <authorList>
            <person name="Gilroy R."/>
            <person name="Ravi A."/>
            <person name="Getino M."/>
            <person name="Pursley I."/>
            <person name="Horton D.L."/>
            <person name="Alikhan N.F."/>
            <person name="Baker D."/>
            <person name="Gharbi K."/>
            <person name="Hall N."/>
            <person name="Watson M."/>
            <person name="Adriaenssens E.M."/>
            <person name="Foster-Nyarko E."/>
            <person name="Jarju S."/>
            <person name="Secka A."/>
            <person name="Antonio M."/>
            <person name="Oren A."/>
            <person name="Chaudhuri R.R."/>
            <person name="La Ragione R."/>
            <person name="Hildebrand F."/>
            <person name="Pallen M.J."/>
        </authorList>
    </citation>
    <scope>NUCLEOTIDE SEQUENCE</scope>
    <source>
        <strain evidence="2">ChiHjej12B11-29160</strain>
    </source>
</reference>
<organism evidence="2 3">
    <name type="scientific">Candidatus Coprovicinus avistercoris</name>
    <dbReference type="NCBI Taxonomy" id="2840754"/>
    <lineage>
        <taxon>Bacteria</taxon>
        <taxon>Bacillati</taxon>
        <taxon>Actinomycetota</taxon>
        <taxon>Coriobacteriia</taxon>
        <taxon>Coriobacteriales</taxon>
        <taxon>Coriobacteriaceae</taxon>
        <taxon>Coriobacteriaceae incertae sedis</taxon>
        <taxon>Candidatus Coprovicinus</taxon>
    </lineage>
</organism>
<dbReference type="InterPro" id="IPR006311">
    <property type="entry name" value="TAT_signal"/>
</dbReference>
<feature type="chain" id="PRO_5039307458" evidence="1">
    <location>
        <begin position="20"/>
        <end position="439"/>
    </location>
</feature>
<comment type="caution">
    <text evidence="2">The sequence shown here is derived from an EMBL/GenBank/DDBJ whole genome shotgun (WGS) entry which is preliminary data.</text>
</comment>
<evidence type="ECO:0000256" key="1">
    <source>
        <dbReference type="SAM" id="SignalP"/>
    </source>
</evidence>
<accession>A0A9D1HYN9</accession>
<dbReference type="Pfam" id="PF01547">
    <property type="entry name" value="SBP_bac_1"/>
    <property type="match status" value="1"/>
</dbReference>
<dbReference type="Proteomes" id="UP000824078">
    <property type="component" value="Unassembled WGS sequence"/>
</dbReference>
<evidence type="ECO:0000313" key="3">
    <source>
        <dbReference type="Proteomes" id="UP000824078"/>
    </source>
</evidence>
<reference evidence="2" key="1">
    <citation type="submission" date="2020-10" db="EMBL/GenBank/DDBJ databases">
        <authorList>
            <person name="Gilroy R."/>
        </authorList>
    </citation>
    <scope>NUCLEOTIDE SEQUENCE</scope>
    <source>
        <strain evidence="2">ChiHjej12B11-29160</strain>
    </source>
</reference>
<feature type="signal peptide" evidence="1">
    <location>
        <begin position="1"/>
        <end position="19"/>
    </location>
</feature>
<dbReference type="PROSITE" id="PS51318">
    <property type="entry name" value="TAT"/>
    <property type="match status" value="1"/>
</dbReference>